<dbReference type="EMBL" id="CAMGYJ010000009">
    <property type="protein sequence ID" value="CAI0474724.1"/>
    <property type="molecule type" value="Genomic_DNA"/>
</dbReference>
<sequence>SLPPPSAPKIPQKNPCTVVDKRRRRFPFPCIISHVSPLGSKTWSLREECIADILPPSTLYMAIENIPGMARTKTTCYMSTKKTTGRKRTCWKTACYL</sequence>
<keyword evidence="2" id="KW-1185">Reference proteome</keyword>
<proteinExistence type="predicted"/>
<dbReference type="AlphaFoldDB" id="A0AAV0PVF8"/>
<name>A0AAV0PVF8_9ROSI</name>
<dbReference type="Proteomes" id="UP001154282">
    <property type="component" value="Unassembled WGS sequence"/>
</dbReference>
<gene>
    <name evidence="1" type="ORF">LITE_LOCUS40167</name>
</gene>
<evidence type="ECO:0000313" key="1">
    <source>
        <dbReference type="EMBL" id="CAI0474724.1"/>
    </source>
</evidence>
<organism evidence="1 2">
    <name type="scientific">Linum tenue</name>
    <dbReference type="NCBI Taxonomy" id="586396"/>
    <lineage>
        <taxon>Eukaryota</taxon>
        <taxon>Viridiplantae</taxon>
        <taxon>Streptophyta</taxon>
        <taxon>Embryophyta</taxon>
        <taxon>Tracheophyta</taxon>
        <taxon>Spermatophyta</taxon>
        <taxon>Magnoliopsida</taxon>
        <taxon>eudicotyledons</taxon>
        <taxon>Gunneridae</taxon>
        <taxon>Pentapetalae</taxon>
        <taxon>rosids</taxon>
        <taxon>fabids</taxon>
        <taxon>Malpighiales</taxon>
        <taxon>Linaceae</taxon>
        <taxon>Linum</taxon>
    </lineage>
</organism>
<reference evidence="1" key="1">
    <citation type="submission" date="2022-08" db="EMBL/GenBank/DDBJ databases">
        <authorList>
            <person name="Gutierrez-Valencia J."/>
        </authorList>
    </citation>
    <scope>NUCLEOTIDE SEQUENCE</scope>
</reference>
<feature type="non-terminal residue" evidence="1">
    <location>
        <position position="1"/>
    </location>
</feature>
<evidence type="ECO:0000313" key="2">
    <source>
        <dbReference type="Proteomes" id="UP001154282"/>
    </source>
</evidence>
<accession>A0AAV0PVF8</accession>
<comment type="caution">
    <text evidence="1">The sequence shown here is derived from an EMBL/GenBank/DDBJ whole genome shotgun (WGS) entry which is preliminary data.</text>
</comment>
<protein>
    <submittedName>
        <fullName evidence="1">Uncharacterized protein</fullName>
    </submittedName>
</protein>